<proteinExistence type="predicted"/>
<keyword evidence="3" id="KW-1185">Reference proteome</keyword>
<name>A0A1J8PJD9_9AGAM</name>
<keyword evidence="1" id="KW-0812">Transmembrane</keyword>
<dbReference type="Proteomes" id="UP000183567">
    <property type="component" value="Unassembled WGS sequence"/>
</dbReference>
<accession>A0A1J8PJD9</accession>
<feature type="transmembrane region" description="Helical" evidence="1">
    <location>
        <begin position="6"/>
        <end position="26"/>
    </location>
</feature>
<reference evidence="2 3" key="1">
    <citation type="submission" date="2016-03" db="EMBL/GenBank/DDBJ databases">
        <title>Comparative genomics of the ectomycorrhizal sister species Rhizopogon vinicolor and Rhizopogon vesiculosus (Basidiomycota: Boletales) reveals a divergence of the mating type B locus.</title>
        <authorList>
            <person name="Mujic A.B."/>
            <person name="Kuo A."/>
            <person name="Tritt A."/>
            <person name="Lipzen A."/>
            <person name="Chen C."/>
            <person name="Johnson J."/>
            <person name="Sharma A."/>
            <person name="Barry K."/>
            <person name="Grigoriev I.V."/>
            <person name="Spatafora J.W."/>
        </authorList>
    </citation>
    <scope>NUCLEOTIDE SEQUENCE [LARGE SCALE GENOMIC DNA]</scope>
    <source>
        <strain evidence="2 3">AM-OR11-056</strain>
    </source>
</reference>
<protein>
    <submittedName>
        <fullName evidence="2">Uncharacterized protein</fullName>
    </submittedName>
</protein>
<evidence type="ECO:0000313" key="3">
    <source>
        <dbReference type="Proteomes" id="UP000183567"/>
    </source>
</evidence>
<keyword evidence="1" id="KW-1133">Transmembrane helix</keyword>
<dbReference type="AlphaFoldDB" id="A0A1J8PJD9"/>
<organism evidence="2 3">
    <name type="scientific">Rhizopogon vesiculosus</name>
    <dbReference type="NCBI Taxonomy" id="180088"/>
    <lineage>
        <taxon>Eukaryota</taxon>
        <taxon>Fungi</taxon>
        <taxon>Dikarya</taxon>
        <taxon>Basidiomycota</taxon>
        <taxon>Agaricomycotina</taxon>
        <taxon>Agaricomycetes</taxon>
        <taxon>Agaricomycetidae</taxon>
        <taxon>Boletales</taxon>
        <taxon>Suillineae</taxon>
        <taxon>Rhizopogonaceae</taxon>
        <taxon>Rhizopogon</taxon>
    </lineage>
</organism>
<dbReference type="EMBL" id="LVVM01005952">
    <property type="protein sequence ID" value="OJA09350.1"/>
    <property type="molecule type" value="Genomic_DNA"/>
</dbReference>
<keyword evidence="1" id="KW-0472">Membrane</keyword>
<evidence type="ECO:0000313" key="2">
    <source>
        <dbReference type="EMBL" id="OJA09350.1"/>
    </source>
</evidence>
<dbReference type="OrthoDB" id="2535105at2759"/>
<comment type="caution">
    <text evidence="2">The sequence shown here is derived from an EMBL/GenBank/DDBJ whole genome shotgun (WGS) entry which is preliminary data.</text>
</comment>
<gene>
    <name evidence="2" type="ORF">AZE42_08480</name>
</gene>
<evidence type="ECO:0000256" key="1">
    <source>
        <dbReference type="SAM" id="Phobius"/>
    </source>
</evidence>
<sequence>MPTNFIFLSIQFLFPKLYVNSFIALLNARYYTQTGYYNINATGSPIGGPKQNRRISKLRTIESSWMDSVCTLPDDDVLYPVRPAQTLIHPHRGITVEVQMESLSDV</sequence>